<evidence type="ECO:0008006" key="3">
    <source>
        <dbReference type="Google" id="ProtNLM"/>
    </source>
</evidence>
<dbReference type="GO" id="GO:0005759">
    <property type="term" value="C:mitochondrial matrix"/>
    <property type="evidence" value="ECO:0007669"/>
    <property type="project" value="InterPro"/>
</dbReference>
<gene>
    <name evidence="1" type="ORF">LELG_05066</name>
</gene>
<name>A5E627_LODEL</name>
<dbReference type="OrthoDB" id="278212at2759"/>
<evidence type="ECO:0000313" key="2">
    <source>
        <dbReference type="Proteomes" id="UP000001996"/>
    </source>
</evidence>
<keyword evidence="2" id="KW-1185">Reference proteome</keyword>
<dbReference type="Proteomes" id="UP000001996">
    <property type="component" value="Unassembled WGS sequence"/>
</dbReference>
<dbReference type="HOGENOM" id="CLU_072692_0_1_1"/>
<proteinExistence type="predicted"/>
<dbReference type="AlphaFoldDB" id="A5E627"/>
<dbReference type="SUPFAM" id="SSF54529">
    <property type="entry name" value="Mitochondrial glycoprotein MAM33-like"/>
    <property type="match status" value="1"/>
</dbReference>
<sequence length="269" mass="30394">MSRVLSNSARANLAKRLALSPLKPQLRTKAFSTVVKPLAVNALTSVRSFHNTCVRLNESAEAALKEVIKSEKDVVSAIPNELESSYQDFLSQSGFKIIASPGKANVEMVKTDESTGNIIHVYFDIDEITDIPTEDFEAMEGDLEEEADSLDQLLCNVKVLVEKPDNTGLFFSLLLQNTESSIMIDFINVQKDVKQFIKNVQEQNEFVDKFNYQGPKFAELDESLQTEFENYLLEKGVNNDLADFIVAYSDVKEEDEYRLWINEIGKFLN</sequence>
<organism evidence="1 2">
    <name type="scientific">Lodderomyces elongisporus (strain ATCC 11503 / CBS 2605 / JCM 1781 / NBRC 1676 / NRRL YB-4239)</name>
    <name type="common">Yeast</name>
    <name type="synonym">Saccharomyces elongisporus</name>
    <dbReference type="NCBI Taxonomy" id="379508"/>
    <lineage>
        <taxon>Eukaryota</taxon>
        <taxon>Fungi</taxon>
        <taxon>Dikarya</taxon>
        <taxon>Ascomycota</taxon>
        <taxon>Saccharomycotina</taxon>
        <taxon>Pichiomycetes</taxon>
        <taxon>Debaryomycetaceae</taxon>
        <taxon>Candida/Lodderomyces clade</taxon>
        <taxon>Lodderomyces</taxon>
    </lineage>
</organism>
<evidence type="ECO:0000313" key="1">
    <source>
        <dbReference type="EMBL" id="EDK46885.1"/>
    </source>
</evidence>
<dbReference type="GeneID" id="5230691"/>
<dbReference type="PANTHER" id="PTHR10826">
    <property type="entry name" value="COMPLEMENT COMPONENT 1"/>
    <property type="match status" value="1"/>
</dbReference>
<dbReference type="FunCoup" id="A5E627">
    <property type="interactions" value="497"/>
</dbReference>
<dbReference type="eggNOG" id="KOG2536">
    <property type="taxonomic scope" value="Eukaryota"/>
</dbReference>
<dbReference type="InParanoid" id="A5E627"/>
<dbReference type="Gene3D" id="3.10.280.10">
    <property type="entry name" value="Mitochondrial glycoprotein"/>
    <property type="match status" value="1"/>
</dbReference>
<dbReference type="STRING" id="379508.A5E627"/>
<dbReference type="KEGG" id="lel:PVL30_005205"/>
<dbReference type="PANTHER" id="PTHR10826:SF1">
    <property type="entry name" value="COMPLEMENT COMPONENT 1 Q SUBCOMPONENT-BINDING PROTEIN, MITOCHONDRIAL"/>
    <property type="match status" value="1"/>
</dbReference>
<dbReference type="OMA" id="CEYMMSK"/>
<reference evidence="1 2" key="1">
    <citation type="journal article" date="2009" name="Nature">
        <title>Evolution of pathogenicity and sexual reproduction in eight Candida genomes.</title>
        <authorList>
            <person name="Butler G."/>
            <person name="Rasmussen M.D."/>
            <person name="Lin M.F."/>
            <person name="Santos M.A."/>
            <person name="Sakthikumar S."/>
            <person name="Munro C.A."/>
            <person name="Rheinbay E."/>
            <person name="Grabherr M."/>
            <person name="Forche A."/>
            <person name="Reedy J.L."/>
            <person name="Agrafioti I."/>
            <person name="Arnaud M.B."/>
            <person name="Bates S."/>
            <person name="Brown A.J."/>
            <person name="Brunke S."/>
            <person name="Costanzo M.C."/>
            <person name="Fitzpatrick D.A."/>
            <person name="de Groot P.W."/>
            <person name="Harris D."/>
            <person name="Hoyer L.L."/>
            <person name="Hube B."/>
            <person name="Klis F.M."/>
            <person name="Kodira C."/>
            <person name="Lennard N."/>
            <person name="Logue M.E."/>
            <person name="Martin R."/>
            <person name="Neiman A.M."/>
            <person name="Nikolaou E."/>
            <person name="Quail M.A."/>
            <person name="Quinn J."/>
            <person name="Santos M.C."/>
            <person name="Schmitzberger F.F."/>
            <person name="Sherlock G."/>
            <person name="Shah P."/>
            <person name="Silverstein K.A."/>
            <person name="Skrzypek M.S."/>
            <person name="Soll D."/>
            <person name="Staggs R."/>
            <person name="Stansfield I."/>
            <person name="Stumpf M.P."/>
            <person name="Sudbery P.E."/>
            <person name="Srikantha T."/>
            <person name="Zeng Q."/>
            <person name="Berman J."/>
            <person name="Berriman M."/>
            <person name="Heitman J."/>
            <person name="Gow N.A."/>
            <person name="Lorenz M.C."/>
            <person name="Birren B.W."/>
            <person name="Kellis M."/>
            <person name="Cuomo C.A."/>
        </authorList>
    </citation>
    <scope>NUCLEOTIDE SEQUENCE [LARGE SCALE GENOMIC DNA]</scope>
    <source>
        <strain evidence="2">ATCC 11503 / BCRC 21390 / CBS 2605 / JCM 1781 / NBRC 1676 / NRRL YB-4239</strain>
    </source>
</reference>
<dbReference type="GO" id="GO:0042256">
    <property type="term" value="P:cytosolic ribosome assembly"/>
    <property type="evidence" value="ECO:0007669"/>
    <property type="project" value="TreeGrafter"/>
</dbReference>
<accession>A5E627</accession>
<dbReference type="Pfam" id="PF02330">
    <property type="entry name" value="MAM33"/>
    <property type="match status" value="1"/>
</dbReference>
<dbReference type="EMBL" id="CH981531">
    <property type="protein sequence ID" value="EDK46885.1"/>
    <property type="molecule type" value="Genomic_DNA"/>
</dbReference>
<dbReference type="InterPro" id="IPR036561">
    <property type="entry name" value="MAM33_sf"/>
</dbReference>
<protein>
    <recommendedName>
        <fullName evidence="3">Mitochondrial acidic protein MAM33</fullName>
    </recommendedName>
</protein>
<dbReference type="InterPro" id="IPR003428">
    <property type="entry name" value="MAM33"/>
</dbReference>